<evidence type="ECO:0000313" key="3">
    <source>
        <dbReference type="Proteomes" id="UP001172082"/>
    </source>
</evidence>
<dbReference type="Proteomes" id="UP001172082">
    <property type="component" value="Unassembled WGS sequence"/>
</dbReference>
<name>A0ABT8KQ07_9BACT</name>
<feature type="transmembrane region" description="Helical" evidence="1">
    <location>
        <begin position="88"/>
        <end position="111"/>
    </location>
</feature>
<feature type="transmembrane region" description="Helical" evidence="1">
    <location>
        <begin position="12"/>
        <end position="31"/>
    </location>
</feature>
<organism evidence="2 3">
    <name type="scientific">Splendidivirga corallicola</name>
    <dbReference type="NCBI Taxonomy" id="3051826"/>
    <lineage>
        <taxon>Bacteria</taxon>
        <taxon>Pseudomonadati</taxon>
        <taxon>Bacteroidota</taxon>
        <taxon>Cytophagia</taxon>
        <taxon>Cytophagales</taxon>
        <taxon>Splendidivirgaceae</taxon>
        <taxon>Splendidivirga</taxon>
    </lineage>
</organism>
<keyword evidence="1" id="KW-1133">Transmembrane helix</keyword>
<feature type="transmembrane region" description="Helical" evidence="1">
    <location>
        <begin position="60"/>
        <end position="81"/>
    </location>
</feature>
<proteinExistence type="predicted"/>
<dbReference type="Pfam" id="PF14329">
    <property type="entry name" value="DUF4386"/>
    <property type="match status" value="1"/>
</dbReference>
<gene>
    <name evidence="2" type="ORF">QQ008_12965</name>
</gene>
<dbReference type="RefSeq" id="WP_346752314.1">
    <property type="nucleotide sequence ID" value="NZ_JAUJEA010000004.1"/>
</dbReference>
<feature type="transmembrane region" description="Helical" evidence="1">
    <location>
        <begin position="195"/>
        <end position="216"/>
    </location>
</feature>
<keyword evidence="1" id="KW-0812">Transmembrane</keyword>
<dbReference type="EMBL" id="JAUJEA010000004">
    <property type="protein sequence ID" value="MDN5202289.1"/>
    <property type="molecule type" value="Genomic_DNA"/>
</dbReference>
<feature type="transmembrane region" description="Helical" evidence="1">
    <location>
        <begin position="131"/>
        <end position="156"/>
    </location>
</feature>
<evidence type="ECO:0000313" key="2">
    <source>
        <dbReference type="EMBL" id="MDN5202289.1"/>
    </source>
</evidence>
<evidence type="ECO:0000256" key="1">
    <source>
        <dbReference type="SAM" id="Phobius"/>
    </source>
</evidence>
<dbReference type="InterPro" id="IPR025495">
    <property type="entry name" value="DUF4386"/>
</dbReference>
<feature type="transmembrane region" description="Helical" evidence="1">
    <location>
        <begin position="168"/>
        <end position="189"/>
    </location>
</feature>
<comment type="caution">
    <text evidence="2">The sequence shown here is derived from an EMBL/GenBank/DDBJ whole genome shotgun (WGS) entry which is preliminary data.</text>
</comment>
<reference evidence="2" key="1">
    <citation type="submission" date="2023-06" db="EMBL/GenBank/DDBJ databases">
        <title>Genomic of Parafulvivirga corallium.</title>
        <authorList>
            <person name="Wang G."/>
        </authorList>
    </citation>
    <scope>NUCLEOTIDE SEQUENCE</scope>
    <source>
        <strain evidence="2">BMA10</strain>
    </source>
</reference>
<accession>A0ABT8KQ07</accession>
<keyword evidence="3" id="KW-1185">Reference proteome</keyword>
<sequence length="223" mass="24611">MLRFNINKKRFTGVLWILVVATILISLVITLKYDITLNIENVENTLQNVAIFPTPHVLELLFDTASSILLIVVGVALFILFKRKTTALLGSVWLVIAAIIMVVHNMGNFAITRIASEYVAAQGSLETSLKTSALTTLLIAKWGVTLASCFMILGVVTYSSLISKSSRSVGWFGIIAGCFGIPALMVGWMNTQWEMLGFGLWGPMLLWQSIFGIWLINKKTVIL</sequence>
<keyword evidence="1" id="KW-0472">Membrane</keyword>
<protein>
    <submittedName>
        <fullName evidence="2">DUF4386 family protein</fullName>
    </submittedName>
</protein>